<dbReference type="PANTHER" id="PTHR43818:SF11">
    <property type="entry name" value="BCDNA.GH03377"/>
    <property type="match status" value="1"/>
</dbReference>
<dbReference type="Proteomes" id="UP001142462">
    <property type="component" value="Unassembled WGS sequence"/>
</dbReference>
<protein>
    <submittedName>
        <fullName evidence="5">Oxidoreductase</fullName>
    </submittedName>
</protein>
<organism evidence="5 6">
    <name type="scientific">Microbacterium barkeri</name>
    <dbReference type="NCBI Taxonomy" id="33917"/>
    <lineage>
        <taxon>Bacteria</taxon>
        <taxon>Bacillati</taxon>
        <taxon>Actinomycetota</taxon>
        <taxon>Actinomycetes</taxon>
        <taxon>Micrococcales</taxon>
        <taxon>Microbacteriaceae</taxon>
        <taxon>Microbacterium</taxon>
    </lineage>
</organism>
<sequence length="377" mass="39711">MTVETPRIGIVGIHGHGASHVRRALALEERGVARLVAVADPTPPAPGALPAHVVHDDDAEGMLARGIVDVAIISTPIHTHAAIAAAALDAGCDVLLEKPPTATLDEFHALEVHAAARGARAQVGFQSLGSEAVPYVRGLVADGAIGEVLRYGATGAWVRDDRYYARAAWAGRRRMGGVVVADGALTNPLAHASATALALAGMQRADDVDGIALDLFHANDIEADDTSVARFALRDGRTLTTAVTLCAAQREEPWVEVVGAHGTVRLYYTLDVVQLVRGDGRPPVTRAFGRAPLLENLLDARAGRAPLAVPLAETGAFMRLVDAVMAAPEPRAIPAEHWTEAVDDAGRHRVVRGVEAALHDALRTQRTFTELGAPFIC</sequence>
<reference evidence="5" key="2">
    <citation type="submission" date="2023-01" db="EMBL/GenBank/DDBJ databases">
        <authorList>
            <person name="Sun Q."/>
            <person name="Evtushenko L."/>
        </authorList>
    </citation>
    <scope>NUCLEOTIDE SEQUENCE</scope>
    <source>
        <strain evidence="5">VKM Ac-1020</strain>
    </source>
</reference>
<dbReference type="InterPro" id="IPR036291">
    <property type="entry name" value="NAD(P)-bd_dom_sf"/>
</dbReference>
<dbReference type="GO" id="GO:0016491">
    <property type="term" value="F:oxidoreductase activity"/>
    <property type="evidence" value="ECO:0007669"/>
    <property type="project" value="UniProtKB-KW"/>
</dbReference>
<dbReference type="Pfam" id="PF22725">
    <property type="entry name" value="GFO_IDH_MocA_C3"/>
    <property type="match status" value="1"/>
</dbReference>
<gene>
    <name evidence="5" type="ORF">GCM10017576_15970</name>
</gene>
<proteinExistence type="predicted"/>
<dbReference type="InterPro" id="IPR000683">
    <property type="entry name" value="Gfo/Idh/MocA-like_OxRdtase_N"/>
</dbReference>
<dbReference type="PANTHER" id="PTHR43818">
    <property type="entry name" value="BCDNA.GH03377"/>
    <property type="match status" value="1"/>
</dbReference>
<comment type="caution">
    <text evidence="5">The sequence shown here is derived from an EMBL/GenBank/DDBJ whole genome shotgun (WGS) entry which is preliminary data.</text>
</comment>
<evidence type="ECO:0000313" key="5">
    <source>
        <dbReference type="EMBL" id="GLJ61468.1"/>
    </source>
</evidence>
<dbReference type="AlphaFoldDB" id="A0A9W6LWS7"/>
<dbReference type="Pfam" id="PF01408">
    <property type="entry name" value="GFO_IDH_MocA"/>
    <property type="match status" value="1"/>
</dbReference>
<dbReference type="GO" id="GO:0000166">
    <property type="term" value="F:nucleotide binding"/>
    <property type="evidence" value="ECO:0007669"/>
    <property type="project" value="InterPro"/>
</dbReference>
<evidence type="ECO:0000256" key="2">
    <source>
        <dbReference type="ARBA" id="ARBA00023027"/>
    </source>
</evidence>
<dbReference type="Gene3D" id="3.30.360.10">
    <property type="entry name" value="Dihydrodipicolinate Reductase, domain 2"/>
    <property type="match status" value="1"/>
</dbReference>
<feature type="domain" description="GFO/IDH/MocA-like oxidoreductase" evidence="4">
    <location>
        <begin position="136"/>
        <end position="265"/>
    </location>
</feature>
<keyword evidence="2" id="KW-0520">NAD</keyword>
<dbReference type="RefSeq" id="WP_271173177.1">
    <property type="nucleotide sequence ID" value="NZ_BSEJ01000006.1"/>
</dbReference>
<evidence type="ECO:0000256" key="1">
    <source>
        <dbReference type="ARBA" id="ARBA00023002"/>
    </source>
</evidence>
<evidence type="ECO:0000313" key="6">
    <source>
        <dbReference type="Proteomes" id="UP001142462"/>
    </source>
</evidence>
<dbReference type="InterPro" id="IPR055170">
    <property type="entry name" value="GFO_IDH_MocA-like_dom"/>
</dbReference>
<dbReference type="Gene3D" id="3.40.50.720">
    <property type="entry name" value="NAD(P)-binding Rossmann-like Domain"/>
    <property type="match status" value="1"/>
</dbReference>
<accession>A0A9W6LWS7</accession>
<dbReference type="SUPFAM" id="SSF51735">
    <property type="entry name" value="NAD(P)-binding Rossmann-fold domains"/>
    <property type="match status" value="1"/>
</dbReference>
<dbReference type="EMBL" id="BSEJ01000006">
    <property type="protein sequence ID" value="GLJ61468.1"/>
    <property type="molecule type" value="Genomic_DNA"/>
</dbReference>
<keyword evidence="6" id="KW-1185">Reference proteome</keyword>
<dbReference type="SUPFAM" id="SSF55347">
    <property type="entry name" value="Glyceraldehyde-3-phosphate dehydrogenase-like, C-terminal domain"/>
    <property type="match status" value="1"/>
</dbReference>
<evidence type="ECO:0000259" key="4">
    <source>
        <dbReference type="Pfam" id="PF22725"/>
    </source>
</evidence>
<evidence type="ECO:0000259" key="3">
    <source>
        <dbReference type="Pfam" id="PF01408"/>
    </source>
</evidence>
<dbReference type="InterPro" id="IPR050463">
    <property type="entry name" value="Gfo/Idh/MocA_oxidrdct_glycsds"/>
</dbReference>
<reference evidence="5" key="1">
    <citation type="journal article" date="2014" name="Int. J. Syst. Evol. Microbiol.">
        <title>Complete genome sequence of Corynebacterium casei LMG S-19264T (=DSM 44701T), isolated from a smear-ripened cheese.</title>
        <authorList>
            <consortium name="US DOE Joint Genome Institute (JGI-PGF)"/>
            <person name="Walter F."/>
            <person name="Albersmeier A."/>
            <person name="Kalinowski J."/>
            <person name="Ruckert C."/>
        </authorList>
    </citation>
    <scope>NUCLEOTIDE SEQUENCE</scope>
    <source>
        <strain evidence="5">VKM Ac-1020</strain>
    </source>
</reference>
<feature type="domain" description="Gfo/Idh/MocA-like oxidoreductase N-terminal" evidence="3">
    <location>
        <begin position="7"/>
        <end position="125"/>
    </location>
</feature>
<name>A0A9W6LWS7_9MICO</name>
<keyword evidence="1" id="KW-0560">Oxidoreductase</keyword>